<dbReference type="Gene3D" id="3.30.565.10">
    <property type="entry name" value="Histidine kinase-like ATPase, C-terminal domain"/>
    <property type="match status" value="1"/>
</dbReference>
<evidence type="ECO:0000256" key="9">
    <source>
        <dbReference type="ARBA" id="ARBA00022777"/>
    </source>
</evidence>
<dbReference type="Gene3D" id="1.10.287.130">
    <property type="match status" value="1"/>
</dbReference>
<keyword evidence="5" id="KW-0597">Phosphoprotein</keyword>
<dbReference type="CDD" id="cd00082">
    <property type="entry name" value="HisKA"/>
    <property type="match status" value="1"/>
</dbReference>
<dbReference type="RefSeq" id="WP_233276141.1">
    <property type="nucleotide sequence ID" value="NZ_JJRY01000009.1"/>
</dbReference>
<dbReference type="SUPFAM" id="SSF55874">
    <property type="entry name" value="ATPase domain of HSP90 chaperone/DNA topoisomerase II/histidine kinase"/>
    <property type="match status" value="1"/>
</dbReference>
<dbReference type="InterPro" id="IPR003660">
    <property type="entry name" value="HAMP_dom"/>
</dbReference>
<keyword evidence="12" id="KW-0902">Two-component regulatory system</keyword>
<evidence type="ECO:0000259" key="15">
    <source>
        <dbReference type="PROSITE" id="PS50109"/>
    </source>
</evidence>
<dbReference type="InterPro" id="IPR036097">
    <property type="entry name" value="HisK_dim/P_sf"/>
</dbReference>
<proteinExistence type="predicted"/>
<dbReference type="GO" id="GO:0000155">
    <property type="term" value="F:phosphorelay sensor kinase activity"/>
    <property type="evidence" value="ECO:0007669"/>
    <property type="project" value="InterPro"/>
</dbReference>
<dbReference type="AlphaFoldDB" id="A0A072NME4"/>
<evidence type="ECO:0000256" key="7">
    <source>
        <dbReference type="ARBA" id="ARBA00022692"/>
    </source>
</evidence>
<dbReference type="PANTHER" id="PTHR45528:SF8">
    <property type="entry name" value="HISTIDINE KINASE"/>
    <property type="match status" value="1"/>
</dbReference>
<keyword evidence="10" id="KW-0067">ATP-binding</keyword>
<dbReference type="FunFam" id="3.30.565.10:FF:000006">
    <property type="entry name" value="Sensor histidine kinase WalK"/>
    <property type="match status" value="1"/>
</dbReference>
<comment type="catalytic activity">
    <reaction evidence="1">
        <text>ATP + protein L-histidine = ADP + protein N-phospho-L-histidine.</text>
        <dbReference type="EC" id="2.7.13.3"/>
    </reaction>
</comment>
<sequence>MINKLKVLISEYKGIRLELLMMIGVSFIIGLICMMFVGNITNRVANAYASSFFTLSAFVIAFIFSFHLLTQRKIKYIITIAEGLTYISKGNLHYRFQILRKDELGKVAMSINAMTEQLERQLQKEREIEKSKMELITGVSHDLRTPLTSIIGYLDLLRNKSFQDQKEYERFIDNTYKKSMQLKKQIDDLFEYTRLTSHDVQLNLQKVDVRNLLEQILFEMEPLFAENELSICKDIEAKPLYTCIDSEKFVRVIENMLMNALKYSIKPGNIKVSLTTDERFFSISFSNKGIPITKEQVDCLFERFYKVDESRSNQSTETGTGLGLSIAKSIVEQHNGKIELVHDSGDFSFIVTIPLLHQN</sequence>
<dbReference type="GO" id="GO:0005524">
    <property type="term" value="F:ATP binding"/>
    <property type="evidence" value="ECO:0007669"/>
    <property type="project" value="UniProtKB-KW"/>
</dbReference>
<dbReference type="Pfam" id="PF00512">
    <property type="entry name" value="HisKA"/>
    <property type="match status" value="1"/>
</dbReference>
<accession>A0A072NME4</accession>
<feature type="transmembrane region" description="Helical" evidence="14">
    <location>
        <begin position="47"/>
        <end position="69"/>
    </location>
</feature>
<evidence type="ECO:0000259" key="16">
    <source>
        <dbReference type="PROSITE" id="PS50885"/>
    </source>
</evidence>
<dbReference type="PANTHER" id="PTHR45528">
    <property type="entry name" value="SENSOR HISTIDINE KINASE CPXA"/>
    <property type="match status" value="1"/>
</dbReference>
<dbReference type="Proteomes" id="UP000027936">
    <property type="component" value="Unassembled WGS sequence"/>
</dbReference>
<keyword evidence="8" id="KW-0547">Nucleotide-binding</keyword>
<dbReference type="InterPro" id="IPR003594">
    <property type="entry name" value="HATPase_dom"/>
</dbReference>
<dbReference type="EMBL" id="JJRY01000009">
    <property type="protein sequence ID" value="KEF38073.1"/>
    <property type="molecule type" value="Genomic_DNA"/>
</dbReference>
<evidence type="ECO:0000256" key="6">
    <source>
        <dbReference type="ARBA" id="ARBA00022679"/>
    </source>
</evidence>
<keyword evidence="11 14" id="KW-1133">Transmembrane helix</keyword>
<evidence type="ECO:0000256" key="1">
    <source>
        <dbReference type="ARBA" id="ARBA00000085"/>
    </source>
</evidence>
<dbReference type="InterPro" id="IPR005467">
    <property type="entry name" value="His_kinase_dom"/>
</dbReference>
<keyword evidence="4" id="KW-1003">Cell membrane</keyword>
<dbReference type="InterPro" id="IPR036890">
    <property type="entry name" value="HATPase_C_sf"/>
</dbReference>
<feature type="domain" description="Histidine kinase" evidence="15">
    <location>
        <begin position="138"/>
        <end position="357"/>
    </location>
</feature>
<evidence type="ECO:0000256" key="4">
    <source>
        <dbReference type="ARBA" id="ARBA00022475"/>
    </source>
</evidence>
<dbReference type="SUPFAM" id="SSF47384">
    <property type="entry name" value="Homodimeric domain of signal transducing histidine kinase"/>
    <property type="match status" value="1"/>
</dbReference>
<evidence type="ECO:0000256" key="10">
    <source>
        <dbReference type="ARBA" id="ARBA00022840"/>
    </source>
</evidence>
<comment type="caution">
    <text evidence="17">The sequence shown here is derived from an EMBL/GenBank/DDBJ whole genome shotgun (WGS) entry which is preliminary data.</text>
</comment>
<keyword evidence="7 14" id="KW-0812">Transmembrane</keyword>
<keyword evidence="13 14" id="KW-0472">Membrane</keyword>
<dbReference type="Gene3D" id="6.10.340.10">
    <property type="match status" value="1"/>
</dbReference>
<dbReference type="InterPro" id="IPR050398">
    <property type="entry name" value="HssS/ArlS-like"/>
</dbReference>
<dbReference type="Pfam" id="PF02518">
    <property type="entry name" value="HATPase_c"/>
    <property type="match status" value="1"/>
</dbReference>
<keyword evidence="9 17" id="KW-0418">Kinase</keyword>
<keyword evidence="6" id="KW-0808">Transferase</keyword>
<dbReference type="PROSITE" id="PS50885">
    <property type="entry name" value="HAMP"/>
    <property type="match status" value="1"/>
</dbReference>
<evidence type="ECO:0000256" key="8">
    <source>
        <dbReference type="ARBA" id="ARBA00022741"/>
    </source>
</evidence>
<dbReference type="PRINTS" id="PR00344">
    <property type="entry name" value="BCTRLSENSOR"/>
</dbReference>
<name>A0A072NME4_SCHAZ</name>
<evidence type="ECO:0000313" key="18">
    <source>
        <dbReference type="Proteomes" id="UP000027936"/>
    </source>
</evidence>
<comment type="subcellular location">
    <subcellularLocation>
        <location evidence="2">Cell membrane</location>
        <topology evidence="2">Multi-pass membrane protein</topology>
    </subcellularLocation>
</comment>
<dbReference type="SMART" id="SM00304">
    <property type="entry name" value="HAMP"/>
    <property type="match status" value="1"/>
</dbReference>
<dbReference type="SUPFAM" id="SSF158472">
    <property type="entry name" value="HAMP domain-like"/>
    <property type="match status" value="1"/>
</dbReference>
<evidence type="ECO:0000256" key="12">
    <source>
        <dbReference type="ARBA" id="ARBA00023012"/>
    </source>
</evidence>
<dbReference type="Pfam" id="PF00672">
    <property type="entry name" value="HAMP"/>
    <property type="match status" value="1"/>
</dbReference>
<dbReference type="FunFam" id="1.10.287.130:FF:000008">
    <property type="entry name" value="Two-component sensor histidine kinase"/>
    <property type="match status" value="1"/>
</dbReference>
<evidence type="ECO:0000256" key="2">
    <source>
        <dbReference type="ARBA" id="ARBA00004651"/>
    </source>
</evidence>
<dbReference type="SMART" id="SM00388">
    <property type="entry name" value="HisKA"/>
    <property type="match status" value="1"/>
</dbReference>
<feature type="transmembrane region" description="Helical" evidence="14">
    <location>
        <begin position="20"/>
        <end position="41"/>
    </location>
</feature>
<evidence type="ECO:0000256" key="13">
    <source>
        <dbReference type="ARBA" id="ARBA00023136"/>
    </source>
</evidence>
<protein>
    <recommendedName>
        <fullName evidence="3">histidine kinase</fullName>
        <ecNumber evidence="3">2.7.13.3</ecNumber>
    </recommendedName>
</protein>
<evidence type="ECO:0000256" key="11">
    <source>
        <dbReference type="ARBA" id="ARBA00022989"/>
    </source>
</evidence>
<gene>
    <name evidence="17" type="ORF">M670_02491</name>
</gene>
<evidence type="ECO:0000313" key="17">
    <source>
        <dbReference type="EMBL" id="KEF38073.1"/>
    </source>
</evidence>
<dbReference type="InterPro" id="IPR003661">
    <property type="entry name" value="HisK_dim/P_dom"/>
</dbReference>
<dbReference type="PROSITE" id="PS50109">
    <property type="entry name" value="HIS_KIN"/>
    <property type="match status" value="1"/>
</dbReference>
<dbReference type="GO" id="GO:0005886">
    <property type="term" value="C:plasma membrane"/>
    <property type="evidence" value="ECO:0007669"/>
    <property type="project" value="UniProtKB-SubCell"/>
</dbReference>
<dbReference type="CDD" id="cd06225">
    <property type="entry name" value="HAMP"/>
    <property type="match status" value="1"/>
</dbReference>
<dbReference type="PATRIC" id="fig|1348973.3.peg.2410"/>
<dbReference type="EC" id="2.7.13.3" evidence="3"/>
<feature type="domain" description="HAMP" evidence="16">
    <location>
        <begin position="71"/>
        <end position="123"/>
    </location>
</feature>
<evidence type="ECO:0000256" key="3">
    <source>
        <dbReference type="ARBA" id="ARBA00012438"/>
    </source>
</evidence>
<organism evidence="17 18">
    <name type="scientific">Schinkia azotoformans MEV2011</name>
    <dbReference type="NCBI Taxonomy" id="1348973"/>
    <lineage>
        <taxon>Bacteria</taxon>
        <taxon>Bacillati</taxon>
        <taxon>Bacillota</taxon>
        <taxon>Bacilli</taxon>
        <taxon>Bacillales</taxon>
        <taxon>Bacillaceae</taxon>
        <taxon>Calidifontibacillus/Schinkia group</taxon>
        <taxon>Schinkia</taxon>
    </lineage>
</organism>
<evidence type="ECO:0000256" key="14">
    <source>
        <dbReference type="SAM" id="Phobius"/>
    </source>
</evidence>
<dbReference type="SMART" id="SM00387">
    <property type="entry name" value="HATPase_c"/>
    <property type="match status" value="1"/>
</dbReference>
<reference evidence="17 18" key="1">
    <citation type="submission" date="2014-04" db="EMBL/GenBank/DDBJ databases">
        <title>Draft genome sequence of Bacillus azotoformans MEV2011, a (co-) denitrifying strain unable to grow in the presence of oxygen.</title>
        <authorList>
            <person name="Nielsen M."/>
            <person name="Schreiber L."/>
            <person name="Finster K."/>
            <person name="Schramm A."/>
        </authorList>
    </citation>
    <scope>NUCLEOTIDE SEQUENCE [LARGE SCALE GENOMIC DNA]</scope>
    <source>
        <strain evidence="17 18">MEV2011</strain>
    </source>
</reference>
<evidence type="ECO:0000256" key="5">
    <source>
        <dbReference type="ARBA" id="ARBA00022553"/>
    </source>
</evidence>
<dbReference type="InterPro" id="IPR004358">
    <property type="entry name" value="Sig_transdc_His_kin-like_C"/>
</dbReference>